<evidence type="ECO:0000313" key="2">
    <source>
        <dbReference type="Proteomes" id="UP000886998"/>
    </source>
</evidence>
<dbReference type="EMBL" id="BMAV01012829">
    <property type="protein sequence ID" value="GFY59815.1"/>
    <property type="molecule type" value="Genomic_DNA"/>
</dbReference>
<proteinExistence type="predicted"/>
<comment type="caution">
    <text evidence="1">The sequence shown here is derived from an EMBL/GenBank/DDBJ whole genome shotgun (WGS) entry which is preliminary data.</text>
</comment>
<gene>
    <name evidence="1" type="ORF">TNIN_197151</name>
</gene>
<dbReference type="Proteomes" id="UP000886998">
    <property type="component" value="Unassembled WGS sequence"/>
</dbReference>
<organism evidence="1 2">
    <name type="scientific">Trichonephila inaurata madagascariensis</name>
    <dbReference type="NCBI Taxonomy" id="2747483"/>
    <lineage>
        <taxon>Eukaryota</taxon>
        <taxon>Metazoa</taxon>
        <taxon>Ecdysozoa</taxon>
        <taxon>Arthropoda</taxon>
        <taxon>Chelicerata</taxon>
        <taxon>Arachnida</taxon>
        <taxon>Araneae</taxon>
        <taxon>Araneomorphae</taxon>
        <taxon>Entelegynae</taxon>
        <taxon>Araneoidea</taxon>
        <taxon>Nephilidae</taxon>
        <taxon>Trichonephila</taxon>
        <taxon>Trichonephila inaurata</taxon>
    </lineage>
</organism>
<sequence length="102" mass="11567">MSVSPRCHEAVPVPETTSTPIVEALQQIFRRFFPRDIQADRGALSMNILTTNMLMAELPQVHEQFDLSYLDNVVVFSDGCEFPIDHMDGILERNTHLAVRPV</sequence>
<evidence type="ECO:0000313" key="1">
    <source>
        <dbReference type="EMBL" id="GFY59815.1"/>
    </source>
</evidence>
<dbReference type="AlphaFoldDB" id="A0A8X6XWD2"/>
<accession>A0A8X6XWD2</accession>
<keyword evidence="2" id="KW-1185">Reference proteome</keyword>
<name>A0A8X6XWD2_9ARAC</name>
<protein>
    <submittedName>
        <fullName evidence="1">Uncharacterized protein</fullName>
    </submittedName>
</protein>
<reference evidence="1" key="1">
    <citation type="submission" date="2020-08" db="EMBL/GenBank/DDBJ databases">
        <title>Multicomponent nature underlies the extraordinary mechanical properties of spider dragline silk.</title>
        <authorList>
            <person name="Kono N."/>
            <person name="Nakamura H."/>
            <person name="Mori M."/>
            <person name="Yoshida Y."/>
            <person name="Ohtoshi R."/>
            <person name="Malay A.D."/>
            <person name="Moran D.A.P."/>
            <person name="Tomita M."/>
            <person name="Numata K."/>
            <person name="Arakawa K."/>
        </authorList>
    </citation>
    <scope>NUCLEOTIDE SEQUENCE</scope>
</reference>